<keyword evidence="2" id="KW-1185">Reference proteome</keyword>
<evidence type="ECO:0000313" key="1">
    <source>
        <dbReference type="EMBL" id="MBB5069861.1"/>
    </source>
</evidence>
<accession>A0A840NFV1</accession>
<dbReference type="AlphaFoldDB" id="A0A840NFV1"/>
<dbReference type="Proteomes" id="UP000580474">
    <property type="component" value="Unassembled WGS sequence"/>
</dbReference>
<sequence>MDIDRTRRELTIFADYHSFEVRDAHADYDLAAINDTDADLRRDLISSRDGVVTVGTARRRNVPVTVEIVPAAPECDLAPWDHVTEASVEIASGQILVLGGSDSRRSAHLFAVPVGIYRVRTRCEGFGSISANGATGNDAYHVQIWPGSARRTVVLKRFTGGLPTR</sequence>
<dbReference type="RefSeq" id="WP_184479484.1">
    <property type="nucleotide sequence ID" value="NZ_JACHIV010000001.1"/>
</dbReference>
<name>A0A840NFV1_9PSEU</name>
<gene>
    <name evidence="1" type="ORF">BJ969_002949</name>
</gene>
<evidence type="ECO:0000313" key="2">
    <source>
        <dbReference type="Proteomes" id="UP000580474"/>
    </source>
</evidence>
<organism evidence="1 2">
    <name type="scientific">Saccharopolyspora gloriosae</name>
    <dbReference type="NCBI Taxonomy" id="455344"/>
    <lineage>
        <taxon>Bacteria</taxon>
        <taxon>Bacillati</taxon>
        <taxon>Actinomycetota</taxon>
        <taxon>Actinomycetes</taxon>
        <taxon>Pseudonocardiales</taxon>
        <taxon>Pseudonocardiaceae</taxon>
        <taxon>Saccharopolyspora</taxon>
    </lineage>
</organism>
<reference evidence="1 2" key="1">
    <citation type="submission" date="2020-08" db="EMBL/GenBank/DDBJ databases">
        <title>Sequencing the genomes of 1000 actinobacteria strains.</title>
        <authorList>
            <person name="Klenk H.-P."/>
        </authorList>
    </citation>
    <scope>NUCLEOTIDE SEQUENCE [LARGE SCALE GENOMIC DNA]</scope>
    <source>
        <strain evidence="1 2">DSM 45582</strain>
    </source>
</reference>
<dbReference type="EMBL" id="JACHIV010000001">
    <property type="protein sequence ID" value="MBB5069861.1"/>
    <property type="molecule type" value="Genomic_DNA"/>
</dbReference>
<comment type="caution">
    <text evidence="1">The sequence shown here is derived from an EMBL/GenBank/DDBJ whole genome shotgun (WGS) entry which is preliminary data.</text>
</comment>
<proteinExistence type="predicted"/>
<protein>
    <submittedName>
        <fullName evidence="1">Uncharacterized protein</fullName>
    </submittedName>
</protein>